<reference evidence="9" key="1">
    <citation type="submission" date="2020-05" db="EMBL/GenBank/DDBJ databases">
        <title>Phylogenomic resolution of chytrid fungi.</title>
        <authorList>
            <person name="Stajich J.E."/>
            <person name="Amses K."/>
            <person name="Simmons R."/>
            <person name="Seto K."/>
            <person name="Myers J."/>
            <person name="Bonds A."/>
            <person name="Quandt C.A."/>
            <person name="Barry K."/>
            <person name="Liu P."/>
            <person name="Grigoriev I."/>
            <person name="Longcore J.E."/>
            <person name="James T.Y."/>
        </authorList>
    </citation>
    <scope>NUCLEOTIDE SEQUENCE</scope>
    <source>
        <strain evidence="9">JEL0513</strain>
    </source>
</reference>
<comment type="similarity">
    <text evidence="7">Belongs to the ubiquitin-conjugating enzyme family.</text>
</comment>
<sequence length="168" mass="19112">MSDSQSQSSLLLRRQLKELSRNPVQGFSAGLADDSNIYEWELMIMGPEGTLYEGGFFKAKLIFPKEYPLLPPKMTFVSDIWHPNVYANGDVCISILHAPGEDKYGYESASERWLPIHTVETIVLSVISMLSSPNDESPANIEAAKEWREDEKAFKKRVQRCVRRSLED</sequence>
<dbReference type="CDD" id="cd23795">
    <property type="entry name" value="UBCc_UBE2G1"/>
    <property type="match status" value="1"/>
</dbReference>
<dbReference type="Proteomes" id="UP001211907">
    <property type="component" value="Unassembled WGS sequence"/>
</dbReference>
<organism evidence="9 10">
    <name type="scientific">Physocladia obscura</name>
    <dbReference type="NCBI Taxonomy" id="109957"/>
    <lineage>
        <taxon>Eukaryota</taxon>
        <taxon>Fungi</taxon>
        <taxon>Fungi incertae sedis</taxon>
        <taxon>Chytridiomycota</taxon>
        <taxon>Chytridiomycota incertae sedis</taxon>
        <taxon>Chytridiomycetes</taxon>
        <taxon>Chytridiales</taxon>
        <taxon>Chytriomycetaceae</taxon>
        <taxon>Physocladia</taxon>
    </lineage>
</organism>
<dbReference type="FunFam" id="3.10.110.10:FF:000025">
    <property type="entry name" value="ubiquitin-conjugating enzyme E2 7"/>
    <property type="match status" value="1"/>
</dbReference>
<evidence type="ECO:0000256" key="7">
    <source>
        <dbReference type="RuleBase" id="RU362109"/>
    </source>
</evidence>
<dbReference type="PANTHER" id="PTHR24067">
    <property type="entry name" value="UBIQUITIN-CONJUGATING ENZYME E2"/>
    <property type="match status" value="1"/>
</dbReference>
<gene>
    <name evidence="9" type="primary">UBE2G1</name>
    <name evidence="9" type="ORF">HK100_005331</name>
</gene>
<dbReference type="InterPro" id="IPR050113">
    <property type="entry name" value="Ub_conjugating_enzyme"/>
</dbReference>
<keyword evidence="5 7" id="KW-0067">ATP-binding</keyword>
<evidence type="ECO:0000256" key="1">
    <source>
        <dbReference type="ARBA" id="ARBA00012486"/>
    </source>
</evidence>
<evidence type="ECO:0000256" key="6">
    <source>
        <dbReference type="PROSITE-ProRule" id="PRU10133"/>
    </source>
</evidence>
<dbReference type="SMART" id="SM00212">
    <property type="entry name" value="UBCc"/>
    <property type="match status" value="1"/>
</dbReference>
<accession>A0AAD5XJB1</accession>
<evidence type="ECO:0000256" key="2">
    <source>
        <dbReference type="ARBA" id="ARBA00022679"/>
    </source>
</evidence>
<protein>
    <recommendedName>
        <fullName evidence="1">E2 ubiquitin-conjugating enzyme</fullName>
        <ecNumber evidence="1">2.3.2.23</ecNumber>
    </recommendedName>
</protein>
<evidence type="ECO:0000313" key="9">
    <source>
        <dbReference type="EMBL" id="KAJ3132446.1"/>
    </source>
</evidence>
<comment type="caution">
    <text evidence="9">The sequence shown here is derived from an EMBL/GenBank/DDBJ whole genome shotgun (WGS) entry which is preliminary data.</text>
</comment>
<dbReference type="GO" id="GO:0005524">
    <property type="term" value="F:ATP binding"/>
    <property type="evidence" value="ECO:0007669"/>
    <property type="project" value="UniProtKB-UniRule"/>
</dbReference>
<dbReference type="InterPro" id="IPR000608">
    <property type="entry name" value="UBC"/>
</dbReference>
<dbReference type="Gene3D" id="3.10.110.10">
    <property type="entry name" value="Ubiquitin Conjugating Enzyme"/>
    <property type="match status" value="1"/>
</dbReference>
<feature type="active site" description="Glycyl thioester intermediate" evidence="6">
    <location>
        <position position="92"/>
    </location>
</feature>
<dbReference type="GO" id="GO:0061631">
    <property type="term" value="F:ubiquitin conjugating enzyme activity"/>
    <property type="evidence" value="ECO:0007669"/>
    <property type="project" value="UniProtKB-EC"/>
</dbReference>
<dbReference type="PROSITE" id="PS50127">
    <property type="entry name" value="UBC_2"/>
    <property type="match status" value="1"/>
</dbReference>
<name>A0AAD5XJB1_9FUNG</name>
<dbReference type="EC" id="2.3.2.23" evidence="1"/>
<keyword evidence="4 7" id="KW-0833">Ubl conjugation pathway</keyword>
<keyword evidence="3 7" id="KW-0547">Nucleotide-binding</keyword>
<feature type="domain" description="UBC core" evidence="8">
    <location>
        <begin position="7"/>
        <end position="167"/>
    </location>
</feature>
<keyword evidence="2" id="KW-0808">Transferase</keyword>
<dbReference type="InterPro" id="IPR016135">
    <property type="entry name" value="UBQ-conjugating_enzyme/RWD"/>
</dbReference>
<dbReference type="AlphaFoldDB" id="A0AAD5XJB1"/>
<dbReference type="InterPro" id="IPR023313">
    <property type="entry name" value="UBQ-conjugating_AS"/>
</dbReference>
<evidence type="ECO:0000259" key="8">
    <source>
        <dbReference type="PROSITE" id="PS50127"/>
    </source>
</evidence>
<keyword evidence="10" id="KW-1185">Reference proteome</keyword>
<evidence type="ECO:0000256" key="5">
    <source>
        <dbReference type="ARBA" id="ARBA00022840"/>
    </source>
</evidence>
<dbReference type="EMBL" id="JADGJH010000250">
    <property type="protein sequence ID" value="KAJ3132446.1"/>
    <property type="molecule type" value="Genomic_DNA"/>
</dbReference>
<dbReference type="SUPFAM" id="SSF54495">
    <property type="entry name" value="UBC-like"/>
    <property type="match status" value="1"/>
</dbReference>
<dbReference type="PROSITE" id="PS00183">
    <property type="entry name" value="UBC_1"/>
    <property type="match status" value="1"/>
</dbReference>
<proteinExistence type="inferred from homology"/>
<evidence type="ECO:0000313" key="10">
    <source>
        <dbReference type="Proteomes" id="UP001211907"/>
    </source>
</evidence>
<evidence type="ECO:0000256" key="4">
    <source>
        <dbReference type="ARBA" id="ARBA00022786"/>
    </source>
</evidence>
<evidence type="ECO:0000256" key="3">
    <source>
        <dbReference type="ARBA" id="ARBA00022741"/>
    </source>
</evidence>
<dbReference type="Pfam" id="PF00179">
    <property type="entry name" value="UQ_con"/>
    <property type="match status" value="1"/>
</dbReference>